<dbReference type="PANTHER" id="PTHR46624:SF4">
    <property type="entry name" value="FYVE-TYPE DOMAIN-CONTAINING PROTEIN"/>
    <property type="match status" value="1"/>
</dbReference>
<feature type="domain" description="FYVE-type" evidence="5">
    <location>
        <begin position="664"/>
        <end position="723"/>
    </location>
</feature>
<dbReference type="EMBL" id="CAXIEN010000124">
    <property type="protein sequence ID" value="CAL1279685.1"/>
    <property type="molecule type" value="Genomic_DNA"/>
</dbReference>
<evidence type="ECO:0000313" key="6">
    <source>
        <dbReference type="EMBL" id="CAL1279685.1"/>
    </source>
</evidence>
<organism evidence="6 7">
    <name type="scientific">Larinioides sclopetarius</name>
    <dbReference type="NCBI Taxonomy" id="280406"/>
    <lineage>
        <taxon>Eukaryota</taxon>
        <taxon>Metazoa</taxon>
        <taxon>Ecdysozoa</taxon>
        <taxon>Arthropoda</taxon>
        <taxon>Chelicerata</taxon>
        <taxon>Arachnida</taxon>
        <taxon>Araneae</taxon>
        <taxon>Araneomorphae</taxon>
        <taxon>Entelegynae</taxon>
        <taxon>Araneoidea</taxon>
        <taxon>Araneidae</taxon>
        <taxon>Larinioides</taxon>
    </lineage>
</organism>
<reference evidence="6 7" key="1">
    <citation type="submission" date="2024-04" db="EMBL/GenBank/DDBJ databases">
        <authorList>
            <person name="Rising A."/>
            <person name="Reimegard J."/>
            <person name="Sonavane S."/>
            <person name="Akerstrom W."/>
            <person name="Nylinder S."/>
            <person name="Hedman E."/>
            <person name="Kallberg Y."/>
        </authorList>
    </citation>
    <scope>NUCLEOTIDE SEQUENCE [LARGE SCALE GENOMIC DNA]</scope>
</reference>
<evidence type="ECO:0000256" key="3">
    <source>
        <dbReference type="ARBA" id="ARBA00022833"/>
    </source>
</evidence>
<feature type="domain" description="FYVE-type" evidence="5">
    <location>
        <begin position="775"/>
        <end position="835"/>
    </location>
</feature>
<name>A0AAV2A6M8_9ARAC</name>
<dbReference type="CDD" id="cd15734">
    <property type="entry name" value="FYVE_ZFYV1"/>
    <property type="match status" value="1"/>
</dbReference>
<dbReference type="InterPro" id="IPR000306">
    <property type="entry name" value="Znf_FYVE"/>
</dbReference>
<evidence type="ECO:0000313" key="7">
    <source>
        <dbReference type="Proteomes" id="UP001497382"/>
    </source>
</evidence>
<dbReference type="GO" id="GO:0005811">
    <property type="term" value="C:lipid droplet"/>
    <property type="evidence" value="ECO:0007669"/>
    <property type="project" value="TreeGrafter"/>
</dbReference>
<dbReference type="SUPFAM" id="SSF57903">
    <property type="entry name" value="FYVE/PHD zinc finger"/>
    <property type="match status" value="2"/>
</dbReference>
<dbReference type="Proteomes" id="UP001497382">
    <property type="component" value="Unassembled WGS sequence"/>
</dbReference>
<dbReference type="SUPFAM" id="SSF57184">
    <property type="entry name" value="Growth factor receptor domain"/>
    <property type="match status" value="1"/>
</dbReference>
<gene>
    <name evidence="6" type="ORF">LARSCL_LOCUS10533</name>
</gene>
<keyword evidence="1" id="KW-0479">Metal-binding</keyword>
<dbReference type="InterPro" id="IPR042427">
    <property type="entry name" value="ZFYV1"/>
</dbReference>
<dbReference type="GO" id="GO:0008270">
    <property type="term" value="F:zinc ion binding"/>
    <property type="evidence" value="ECO:0007669"/>
    <property type="project" value="UniProtKB-KW"/>
</dbReference>
<dbReference type="PANTHER" id="PTHR46624">
    <property type="entry name" value="AGAP002036-PA"/>
    <property type="match status" value="1"/>
</dbReference>
<dbReference type="InterPro" id="IPR011011">
    <property type="entry name" value="Znf_FYVE_PHD"/>
</dbReference>
<dbReference type="InterPro" id="IPR013083">
    <property type="entry name" value="Znf_RING/FYVE/PHD"/>
</dbReference>
<comment type="caution">
    <text evidence="6">The sequence shown here is derived from an EMBL/GenBank/DDBJ whole genome shotgun (WGS) entry which is preliminary data.</text>
</comment>
<dbReference type="PROSITE" id="PS50178">
    <property type="entry name" value="ZF_FYVE"/>
    <property type="match status" value="2"/>
</dbReference>
<keyword evidence="3" id="KW-0862">Zinc</keyword>
<dbReference type="GO" id="GO:0005545">
    <property type="term" value="F:1-phosphatidylinositol binding"/>
    <property type="evidence" value="ECO:0007669"/>
    <property type="project" value="TreeGrafter"/>
</dbReference>
<dbReference type="AlphaFoldDB" id="A0AAV2A6M8"/>
<dbReference type="Gene3D" id="3.40.50.300">
    <property type="entry name" value="P-loop containing nucleotide triphosphate hydrolases"/>
    <property type="match status" value="1"/>
</dbReference>
<keyword evidence="7" id="KW-1185">Reference proteome</keyword>
<dbReference type="InterPro" id="IPR027417">
    <property type="entry name" value="P-loop_NTPase"/>
</dbReference>
<dbReference type="Gene3D" id="3.30.40.10">
    <property type="entry name" value="Zinc/RING finger domain, C3HC4 (zinc finger)"/>
    <property type="match status" value="2"/>
</dbReference>
<dbReference type="SUPFAM" id="SSF52540">
    <property type="entry name" value="P-loop containing nucleoside triphosphate hydrolases"/>
    <property type="match status" value="1"/>
</dbReference>
<keyword evidence="2 4" id="KW-0863">Zinc-finger</keyword>
<accession>A0AAV2A6M8</accession>
<dbReference type="Pfam" id="PF01363">
    <property type="entry name" value="FYVE"/>
    <property type="match status" value="2"/>
</dbReference>
<protein>
    <recommendedName>
        <fullName evidence="5">FYVE-type domain-containing protein</fullName>
    </recommendedName>
</protein>
<evidence type="ECO:0000259" key="5">
    <source>
        <dbReference type="PROSITE" id="PS50178"/>
    </source>
</evidence>
<evidence type="ECO:0000256" key="1">
    <source>
        <dbReference type="ARBA" id="ARBA00022723"/>
    </source>
</evidence>
<dbReference type="GO" id="GO:0032266">
    <property type="term" value="F:phosphatidylinositol-3-phosphate binding"/>
    <property type="evidence" value="ECO:0007669"/>
    <property type="project" value="TreeGrafter"/>
</dbReference>
<sequence length="835" mass="94110">MSTKPLTVTNSRLIKFKATKVRSSRKVCDERLACRGNKPYAVFSCKQCDSNQCEACEVLLHEDFRLNLHDREVISEPSAEELCEGTCEDRNFADLTCIQCSRNYCFVCDLIAHCQANKTHIRTKFVNPSDEFLSCDEIPDEYLPLVEGANTPNYGEDWSPLNSKEMMSLSSNISDTLPDFLEHELDSKYKCKNASKEPKSFLLINEKEQLQVKDAEQFIEYLGCGNKHLKVLSIFGNTGDGKSFTLNHTFFNGKEVFQTSAAQESCTVGVWAAYCPSLGIITIDTEGFLGQASNPNKRARMLLKVLAISDIVIYRTRAERLHNDMFSFLGDASAAYTKHFSQELEEACARCNVDGPLSILGPAVIIFHETQYTEVLSKNDNLEPELYLRAKFQDNGLKVDAFSSIEYLGICSNSGKTNFGKLRQKIEKHVQNSTVRVPRAPGVIFKVLKATLKMRRLDRTLRNFFNKSTYVLNEKFSGNIDKAIPNTFPDQYFTCSAHCKSCKSRCTNSMNHEKDDVPHASSTQCIYQHQFENRIYLCKVCYERGEKIVVSPKLMEENDSSWLGIAKFAWAGYILECAKCGVIYRSRQYWYGNQNPWETCVRTEICHMWPQTDGSTPAPQNTAQYVIDNLSTVSEIVTTLGAKPTKVLSSWVADQIAPSYWIKNSNISHCGYCSKQFEDLETKHHCRMCGGGFCEECASESKVVPTWGSSPVRVCKKCFQNDNVSNVQSLHNPPEVTVRKIGEAVHTTLGTVASAVSYPLGFIKDSARPSYWVPDHELTHCHACKTEFGPKVSKHHCRACGEGVCHDCSKSRKPVHSRGWNYPVRVCDTCISSEE</sequence>
<evidence type="ECO:0000256" key="2">
    <source>
        <dbReference type="ARBA" id="ARBA00022771"/>
    </source>
</evidence>
<dbReference type="GO" id="GO:0140042">
    <property type="term" value="P:lipid droplet formation"/>
    <property type="evidence" value="ECO:0007669"/>
    <property type="project" value="TreeGrafter"/>
</dbReference>
<dbReference type="InterPro" id="IPR009030">
    <property type="entry name" value="Growth_fac_rcpt_cys_sf"/>
</dbReference>
<evidence type="ECO:0000256" key="4">
    <source>
        <dbReference type="PROSITE-ProRule" id="PRU00091"/>
    </source>
</evidence>
<dbReference type="InterPro" id="IPR017455">
    <property type="entry name" value="Znf_FYVE-rel"/>
</dbReference>
<dbReference type="GO" id="GO:0005547">
    <property type="term" value="F:phosphatidylinositol-3,4,5-trisphosphate binding"/>
    <property type="evidence" value="ECO:0007669"/>
    <property type="project" value="TreeGrafter"/>
</dbReference>
<proteinExistence type="predicted"/>
<dbReference type="SMART" id="SM00064">
    <property type="entry name" value="FYVE"/>
    <property type="match status" value="2"/>
</dbReference>
<dbReference type="GO" id="GO:0043325">
    <property type="term" value="F:phosphatidylinositol-3,4-bisphosphate binding"/>
    <property type="evidence" value="ECO:0007669"/>
    <property type="project" value="TreeGrafter"/>
</dbReference>